<dbReference type="InterPro" id="IPR009061">
    <property type="entry name" value="DNA-bd_dom_put_sf"/>
</dbReference>
<dbReference type="Pfam" id="PF13411">
    <property type="entry name" value="MerR_1"/>
    <property type="match status" value="1"/>
</dbReference>
<accession>A0A1N7F0N1</accession>
<dbReference type="SMART" id="SM00422">
    <property type="entry name" value="HTH_MERR"/>
    <property type="match status" value="1"/>
</dbReference>
<dbReference type="PANTHER" id="PTHR30204:SF93">
    <property type="entry name" value="HTH MERR-TYPE DOMAIN-CONTAINING PROTEIN"/>
    <property type="match status" value="1"/>
</dbReference>
<dbReference type="PANTHER" id="PTHR30204">
    <property type="entry name" value="REDOX-CYCLING DRUG-SENSING TRANSCRIPTIONAL ACTIVATOR SOXR"/>
    <property type="match status" value="1"/>
</dbReference>
<keyword evidence="4" id="KW-1185">Reference proteome</keyword>
<reference evidence="3 4" key="1">
    <citation type="submission" date="2017-01" db="EMBL/GenBank/DDBJ databases">
        <authorList>
            <person name="Mah S.A."/>
            <person name="Swanson W.J."/>
            <person name="Moy G.W."/>
            <person name="Vacquier V.D."/>
        </authorList>
    </citation>
    <scope>NUCLEOTIDE SEQUENCE [LARGE SCALE GENOMIC DNA]</scope>
    <source>
        <strain evidence="3 4">CPCC 203464</strain>
    </source>
</reference>
<name>A0A1N7F0N1_9NOCA</name>
<evidence type="ECO:0000313" key="4">
    <source>
        <dbReference type="Proteomes" id="UP000186218"/>
    </source>
</evidence>
<feature type="domain" description="HTH merR-type" evidence="2">
    <location>
        <begin position="13"/>
        <end position="82"/>
    </location>
</feature>
<proteinExistence type="predicted"/>
<dbReference type="SUPFAM" id="SSF46955">
    <property type="entry name" value="Putative DNA-binding domain"/>
    <property type="match status" value="1"/>
</dbReference>
<sequence>MGDSSEHRAVPVVLTIGQLAAYAGVSTRTIRHYHHQGVLPDPDRNASGYRVYDATAVVRLIRVRTLAGAGVPLSRIRELLDADPDTFAAALADVDDGLRRDISALQRHRRQIAELAADADRVALPDVVADYLDRLRARGLTERVIAPERDMWIMFAARWPDAVDRVMADKTRQLDDPTIARLYELVKCLPGREDDDELLADIADLIVASHEDASARGELDRYRELTADRDLVTLMDSLAFPANPVLLRIQKLVAERGWTGWSWMERRD</sequence>
<dbReference type="PRINTS" id="PR00040">
    <property type="entry name" value="HTHMERR"/>
</dbReference>
<dbReference type="Gene3D" id="1.10.1660.10">
    <property type="match status" value="1"/>
</dbReference>
<dbReference type="CDD" id="cd00592">
    <property type="entry name" value="HTH_MerR-like"/>
    <property type="match status" value="1"/>
</dbReference>
<dbReference type="RefSeq" id="WP_200799387.1">
    <property type="nucleotide sequence ID" value="NZ_FTNT01000004.1"/>
</dbReference>
<evidence type="ECO:0000256" key="1">
    <source>
        <dbReference type="ARBA" id="ARBA00023125"/>
    </source>
</evidence>
<organism evidence="3 4">
    <name type="scientific">Williamsia sterculiae</name>
    <dbReference type="NCBI Taxonomy" id="1344003"/>
    <lineage>
        <taxon>Bacteria</taxon>
        <taxon>Bacillati</taxon>
        <taxon>Actinomycetota</taxon>
        <taxon>Actinomycetes</taxon>
        <taxon>Mycobacteriales</taxon>
        <taxon>Nocardiaceae</taxon>
        <taxon>Williamsia</taxon>
    </lineage>
</organism>
<gene>
    <name evidence="3" type="ORF">SAMN05445060_1695</name>
</gene>
<protein>
    <submittedName>
        <fullName evidence="3">DNA-binding transcriptional regulator, MerR family</fullName>
    </submittedName>
</protein>
<dbReference type="GO" id="GO:0003700">
    <property type="term" value="F:DNA-binding transcription factor activity"/>
    <property type="evidence" value="ECO:0007669"/>
    <property type="project" value="InterPro"/>
</dbReference>
<evidence type="ECO:0000313" key="3">
    <source>
        <dbReference type="EMBL" id="SIR93834.1"/>
    </source>
</evidence>
<dbReference type="InterPro" id="IPR047057">
    <property type="entry name" value="MerR_fam"/>
</dbReference>
<dbReference type="InterPro" id="IPR000551">
    <property type="entry name" value="MerR-type_HTH_dom"/>
</dbReference>
<dbReference type="AlphaFoldDB" id="A0A1N7F0N1"/>
<dbReference type="PROSITE" id="PS50937">
    <property type="entry name" value="HTH_MERR_2"/>
    <property type="match status" value="1"/>
</dbReference>
<dbReference type="Proteomes" id="UP000186218">
    <property type="component" value="Unassembled WGS sequence"/>
</dbReference>
<dbReference type="GO" id="GO:0003677">
    <property type="term" value="F:DNA binding"/>
    <property type="evidence" value="ECO:0007669"/>
    <property type="project" value="UniProtKB-KW"/>
</dbReference>
<evidence type="ECO:0000259" key="2">
    <source>
        <dbReference type="PROSITE" id="PS50937"/>
    </source>
</evidence>
<dbReference type="EMBL" id="FTNT01000004">
    <property type="protein sequence ID" value="SIR93834.1"/>
    <property type="molecule type" value="Genomic_DNA"/>
</dbReference>
<keyword evidence="1 3" id="KW-0238">DNA-binding</keyword>
<dbReference type="STRING" id="1344003.SAMN05445060_1695"/>